<dbReference type="InterPro" id="IPR007076">
    <property type="entry name" value="TfoX_N"/>
</dbReference>
<evidence type="ECO:0000256" key="1">
    <source>
        <dbReference type="SAM" id="MobiDB-lite"/>
    </source>
</evidence>
<dbReference type="SUPFAM" id="SSF159894">
    <property type="entry name" value="YgaC/TfoX-N like"/>
    <property type="match status" value="1"/>
</dbReference>
<reference evidence="3 4" key="1">
    <citation type="submission" date="2020-02" db="EMBL/GenBank/DDBJ databases">
        <title>Ideonella bacterium strain TBM-1.</title>
        <authorList>
            <person name="Chen W.-M."/>
        </authorList>
    </citation>
    <scope>NUCLEOTIDE SEQUENCE [LARGE SCALE GENOMIC DNA]</scope>
    <source>
        <strain evidence="3 4">TBM-1</strain>
    </source>
</reference>
<comment type="caution">
    <text evidence="3">The sequence shown here is derived from an EMBL/GenBank/DDBJ whole genome shotgun (WGS) entry which is preliminary data.</text>
</comment>
<organism evidence="3 4">
    <name type="scientific">Ideonella livida</name>
    <dbReference type="NCBI Taxonomy" id="2707176"/>
    <lineage>
        <taxon>Bacteria</taxon>
        <taxon>Pseudomonadati</taxon>
        <taxon>Pseudomonadota</taxon>
        <taxon>Betaproteobacteria</taxon>
        <taxon>Burkholderiales</taxon>
        <taxon>Sphaerotilaceae</taxon>
        <taxon>Ideonella</taxon>
    </lineage>
</organism>
<dbReference type="Gene3D" id="3.30.1460.30">
    <property type="entry name" value="YgaC/TfoX-N like chaperone"/>
    <property type="match status" value="1"/>
</dbReference>
<dbReference type="Proteomes" id="UP000484255">
    <property type="component" value="Unassembled WGS sequence"/>
</dbReference>
<dbReference type="RefSeq" id="WP_163458648.1">
    <property type="nucleotide sequence ID" value="NZ_JAAGOH010000020.1"/>
</dbReference>
<evidence type="ECO:0000259" key="2">
    <source>
        <dbReference type="Pfam" id="PF04993"/>
    </source>
</evidence>
<keyword evidence="4" id="KW-1185">Reference proteome</keyword>
<dbReference type="PANTHER" id="PTHR36121">
    <property type="entry name" value="PROTEIN SXY"/>
    <property type="match status" value="1"/>
</dbReference>
<dbReference type="PANTHER" id="PTHR36121:SF1">
    <property type="entry name" value="PROTEIN SXY"/>
    <property type="match status" value="1"/>
</dbReference>
<name>A0A7C9PJ95_9BURK</name>
<protein>
    <submittedName>
        <fullName evidence="3">TfoX/Sxy family protein</fullName>
    </submittedName>
</protein>
<evidence type="ECO:0000313" key="4">
    <source>
        <dbReference type="Proteomes" id="UP000484255"/>
    </source>
</evidence>
<feature type="domain" description="TfoX N-terminal" evidence="2">
    <location>
        <begin position="19"/>
        <end position="110"/>
    </location>
</feature>
<dbReference type="EMBL" id="JAAGOH010000020">
    <property type="protein sequence ID" value="NDY92611.1"/>
    <property type="molecule type" value="Genomic_DNA"/>
</dbReference>
<evidence type="ECO:0000313" key="3">
    <source>
        <dbReference type="EMBL" id="NDY92611.1"/>
    </source>
</evidence>
<dbReference type="Pfam" id="PF04993">
    <property type="entry name" value="TfoX_N"/>
    <property type="match status" value="1"/>
</dbReference>
<dbReference type="AlphaFoldDB" id="A0A7C9PJ95"/>
<sequence length="137" mass="15025">MPRSTASPPPSEFLAWCQELLSVAGTVRSRRMFGGHGLYVDGLFVAILMRDQLYLKADALSQGRYEDAGCPRFTYASARGTGQLGFYQAPAEALDDPQAMRPWARLALDSALRARASSPPAARRRRRADPPSTPDAR</sequence>
<gene>
    <name evidence="3" type="ORF">G3A44_15585</name>
</gene>
<accession>A0A7C9PJ95</accession>
<feature type="region of interest" description="Disordered" evidence="1">
    <location>
        <begin position="113"/>
        <end position="137"/>
    </location>
</feature>
<proteinExistence type="predicted"/>
<dbReference type="InterPro" id="IPR047525">
    <property type="entry name" value="TfoX-like"/>
</dbReference>